<reference evidence="2" key="1">
    <citation type="submission" date="2020-11" db="EMBL/GenBank/DDBJ databases">
        <authorList>
            <person name="Tran Van P."/>
        </authorList>
    </citation>
    <scope>NUCLEOTIDE SEQUENCE</scope>
</reference>
<organism evidence="2">
    <name type="scientific">Timema poppense</name>
    <name type="common">Walking stick</name>
    <dbReference type="NCBI Taxonomy" id="170557"/>
    <lineage>
        <taxon>Eukaryota</taxon>
        <taxon>Metazoa</taxon>
        <taxon>Ecdysozoa</taxon>
        <taxon>Arthropoda</taxon>
        <taxon>Hexapoda</taxon>
        <taxon>Insecta</taxon>
        <taxon>Pterygota</taxon>
        <taxon>Neoptera</taxon>
        <taxon>Polyneoptera</taxon>
        <taxon>Phasmatodea</taxon>
        <taxon>Timematodea</taxon>
        <taxon>Timematoidea</taxon>
        <taxon>Timematidae</taxon>
        <taxon>Timema</taxon>
    </lineage>
</organism>
<evidence type="ECO:0000313" key="2">
    <source>
        <dbReference type="EMBL" id="CAD7408297.1"/>
    </source>
</evidence>
<feature type="chain" id="PRO_5031211889" evidence="1">
    <location>
        <begin position="19"/>
        <end position="73"/>
    </location>
</feature>
<keyword evidence="1" id="KW-0732">Signal</keyword>
<feature type="signal peptide" evidence="1">
    <location>
        <begin position="1"/>
        <end position="18"/>
    </location>
</feature>
<protein>
    <submittedName>
        <fullName evidence="2">Uncharacterized protein</fullName>
    </submittedName>
</protein>
<evidence type="ECO:0000256" key="1">
    <source>
        <dbReference type="SAM" id="SignalP"/>
    </source>
</evidence>
<gene>
    <name evidence="2" type="ORF">TPSB3V08_LOCUS6284</name>
</gene>
<dbReference type="AlphaFoldDB" id="A0A7R9D543"/>
<accession>A0A7R9D543</accession>
<dbReference type="EMBL" id="OD003632">
    <property type="protein sequence ID" value="CAD7408297.1"/>
    <property type="molecule type" value="Genomic_DNA"/>
</dbReference>
<proteinExistence type="predicted"/>
<name>A0A7R9D543_TIMPO</name>
<sequence length="73" mass="8436">MFFLSLMLKELIILKKLSLIIIDINLYCENQIKNILKFPTKAEKTILEPKGSTLRRTVENTGLVHFSAEIVFI</sequence>